<dbReference type="Pfam" id="PF14749">
    <property type="entry name" value="Acyl-CoA_ox_N"/>
    <property type="match status" value="1"/>
</dbReference>
<dbReference type="GO" id="GO:0033540">
    <property type="term" value="P:fatty acid beta-oxidation using acyl-CoA oxidase"/>
    <property type="evidence" value="ECO:0007669"/>
    <property type="project" value="TreeGrafter"/>
</dbReference>
<dbReference type="InterPro" id="IPR002655">
    <property type="entry name" value="Acyl-CoA_oxidase_C"/>
</dbReference>
<dbReference type="PANTHER" id="PTHR10909">
    <property type="entry name" value="ELECTRON TRANSPORT OXIDOREDUCTASE"/>
    <property type="match status" value="1"/>
</dbReference>
<organism evidence="18 19">
    <name type="scientific">Funneliformis geosporum</name>
    <dbReference type="NCBI Taxonomy" id="1117311"/>
    <lineage>
        <taxon>Eukaryota</taxon>
        <taxon>Fungi</taxon>
        <taxon>Fungi incertae sedis</taxon>
        <taxon>Mucoromycota</taxon>
        <taxon>Glomeromycotina</taxon>
        <taxon>Glomeromycetes</taxon>
        <taxon>Glomerales</taxon>
        <taxon>Glomeraceae</taxon>
        <taxon>Funneliformis</taxon>
    </lineage>
</organism>
<dbReference type="GO" id="GO:0055088">
    <property type="term" value="P:lipid homeostasis"/>
    <property type="evidence" value="ECO:0007669"/>
    <property type="project" value="TreeGrafter"/>
</dbReference>
<keyword evidence="9" id="KW-0560">Oxidoreductase</keyword>
<evidence type="ECO:0000313" key="18">
    <source>
        <dbReference type="EMBL" id="CAI2163913.1"/>
    </source>
</evidence>
<keyword evidence="11" id="KW-0576">Peroxisome</keyword>
<dbReference type="GO" id="GO:0003997">
    <property type="term" value="F:acyl-CoA oxidase activity"/>
    <property type="evidence" value="ECO:0007669"/>
    <property type="project" value="UniProtKB-EC"/>
</dbReference>
<dbReference type="Pfam" id="PF22924">
    <property type="entry name" value="ACOX_C_alpha1"/>
    <property type="match status" value="1"/>
</dbReference>
<sequence>MSKKNALVRLTAIQNHISNQPKPTGPTDLTRERENATFNVKHMNWLFWGDKEFAEALQDAFLIIQRDPNLCFPAGHHFDLTRPEQREFTMKQIFRYRQLRESLKNPLLIKALETAMSIYSESFMMRTYVHDILFLQSFQVFGTKEQYDSYIDDILKWKVIGCFAMTELGHGSFLRGLETTATYDSKTDEFIIHSPTLTATKVWIGMAGQTATHTIALCQTIVNGKMYGVNWFIVQLRDQKNGRLLTGVTAGDMGEKYGRNGLDNGWIQFSHVRIPRTNMLMRWAKVTQEGKYIPSANPTISYSTLIGERLTVLPGAVSTFGQILTIACRYGCVRKQGANDEQIMDYQSHYVRLMPCVASTYIIEIVNRMIMNKWQEIMKLVQTNQEEFASYLPDMHAISTGLKATVTWWGCEVLERVRRSLGGHAYSSYNAIAGAIGDWGVVTTGKKIIGSAEFMNNFQQIRSITKSTLSDEGQLLDLNYTLEMYTWLSSSTTDEETTWHNNQVYAVKLGELYSYRFTLSEYMKAIEEYSSSKTSEFKALVPILTKLGNLWAIHLIHDSLGLFLERGYFNGEQVQMIRKCYLELCKEIRKECIPLVDSWGYPDFVLKAPLGKFDGDVYPAYFNIMRAAPDCIGVPSYWEKYIKPLTNS</sequence>
<dbReference type="OrthoDB" id="538336at2759"/>
<dbReference type="FunFam" id="2.40.110.10:FF:000003">
    <property type="entry name" value="Acyl-coenzyme A oxidase"/>
    <property type="match status" value="1"/>
</dbReference>
<evidence type="ECO:0000256" key="5">
    <source>
        <dbReference type="ARBA" id="ARBA00006288"/>
    </source>
</evidence>
<evidence type="ECO:0000259" key="15">
    <source>
        <dbReference type="Pfam" id="PF02770"/>
    </source>
</evidence>
<comment type="caution">
    <text evidence="18">The sequence shown here is derived from an EMBL/GenBank/DDBJ whole genome shotgun (WGS) entry which is preliminary data.</text>
</comment>
<evidence type="ECO:0000256" key="12">
    <source>
        <dbReference type="PIRNR" id="PIRNR000168"/>
    </source>
</evidence>
<evidence type="ECO:0000256" key="11">
    <source>
        <dbReference type="ARBA" id="ARBA00023140"/>
    </source>
</evidence>
<proteinExistence type="inferred from homology"/>
<dbReference type="FunFam" id="1.20.140.10:FF:000007">
    <property type="entry name" value="Acyl-coenzyme A oxidase"/>
    <property type="match status" value="1"/>
</dbReference>
<dbReference type="EMBL" id="CAMKVN010000120">
    <property type="protein sequence ID" value="CAI2163913.1"/>
    <property type="molecule type" value="Genomic_DNA"/>
</dbReference>
<evidence type="ECO:0000256" key="4">
    <source>
        <dbReference type="ARBA" id="ARBA00004846"/>
    </source>
</evidence>
<dbReference type="GO" id="GO:0071949">
    <property type="term" value="F:FAD binding"/>
    <property type="evidence" value="ECO:0007669"/>
    <property type="project" value="InterPro"/>
</dbReference>
<dbReference type="InterPro" id="IPR046373">
    <property type="entry name" value="Acyl-CoA_Oxase/DH_mid-dom_sf"/>
</dbReference>
<dbReference type="Proteomes" id="UP001153678">
    <property type="component" value="Unassembled WGS sequence"/>
</dbReference>
<dbReference type="AlphaFoldDB" id="A0A9W4SC55"/>
<evidence type="ECO:0000256" key="9">
    <source>
        <dbReference type="ARBA" id="ARBA00023002"/>
    </source>
</evidence>
<evidence type="ECO:0000256" key="3">
    <source>
        <dbReference type="ARBA" id="ARBA00004275"/>
    </source>
</evidence>
<comment type="similarity">
    <text evidence="5 12">Belongs to the acyl-CoA oxidase family.</text>
</comment>
<comment type="cofactor">
    <cofactor evidence="2">
        <name>FAD</name>
        <dbReference type="ChEBI" id="CHEBI:57692"/>
    </cofactor>
</comment>
<dbReference type="Gene3D" id="1.20.140.10">
    <property type="entry name" value="Butyryl-CoA Dehydrogenase, subunit A, domain 3"/>
    <property type="match status" value="2"/>
</dbReference>
<evidence type="ECO:0000256" key="6">
    <source>
        <dbReference type="ARBA" id="ARBA00022630"/>
    </source>
</evidence>
<dbReference type="InterPro" id="IPR006091">
    <property type="entry name" value="Acyl-CoA_Oxase/DH_mid-dom"/>
</dbReference>
<gene>
    <name evidence="18" type="ORF">FWILDA_LOCUS1305</name>
</gene>
<feature type="domain" description="Acyl-coenzyme A oxidase N-terminal" evidence="16">
    <location>
        <begin position="39"/>
        <end position="160"/>
    </location>
</feature>
<dbReference type="InterPro" id="IPR036250">
    <property type="entry name" value="AcylCo_DH-like_C"/>
</dbReference>
<comment type="subcellular location">
    <subcellularLocation>
        <location evidence="3">Peroxisome</location>
    </subcellularLocation>
</comment>
<dbReference type="InterPro" id="IPR009100">
    <property type="entry name" value="AcylCoA_DH/oxidase_NM_dom_sf"/>
</dbReference>
<protein>
    <recommendedName>
        <fullName evidence="12">Acyl-coenzyme A oxidase</fullName>
    </recommendedName>
</protein>
<keyword evidence="10" id="KW-0443">Lipid metabolism</keyword>
<dbReference type="Pfam" id="PF02770">
    <property type="entry name" value="Acyl-CoA_dh_M"/>
    <property type="match status" value="1"/>
</dbReference>
<dbReference type="InterPro" id="IPR012258">
    <property type="entry name" value="Acyl-CoA_oxidase"/>
</dbReference>
<reference evidence="18" key="1">
    <citation type="submission" date="2022-08" db="EMBL/GenBank/DDBJ databases">
        <authorList>
            <person name="Kallberg Y."/>
            <person name="Tangrot J."/>
            <person name="Rosling A."/>
        </authorList>
    </citation>
    <scope>NUCLEOTIDE SEQUENCE</scope>
    <source>
        <strain evidence="18">Wild A</strain>
    </source>
</reference>
<keyword evidence="19" id="KW-1185">Reference proteome</keyword>
<accession>A0A9W4SC55</accession>
<feature type="domain" description="Acyl-CoA oxidase/dehydrogenase middle" evidence="15">
    <location>
        <begin position="162"/>
        <end position="272"/>
    </location>
</feature>
<keyword evidence="7 12" id="KW-0274">FAD</keyword>
<comment type="pathway">
    <text evidence="4">Lipid metabolism; peroxisomal fatty acid beta-oxidation.</text>
</comment>
<comment type="catalytic activity">
    <reaction evidence="1">
        <text>a 2,3-saturated acyl-CoA + O2 = a (2E)-enoyl-CoA + H2O2</text>
        <dbReference type="Rhea" id="RHEA:38959"/>
        <dbReference type="ChEBI" id="CHEBI:15379"/>
        <dbReference type="ChEBI" id="CHEBI:16240"/>
        <dbReference type="ChEBI" id="CHEBI:58856"/>
        <dbReference type="ChEBI" id="CHEBI:65111"/>
        <dbReference type="EC" id="1.3.3.6"/>
    </reaction>
</comment>
<dbReference type="GO" id="GO:0005777">
    <property type="term" value="C:peroxisome"/>
    <property type="evidence" value="ECO:0007669"/>
    <property type="project" value="UniProtKB-SubCell"/>
</dbReference>
<evidence type="ECO:0000256" key="13">
    <source>
        <dbReference type="PIRSR" id="PIRSR000168-2"/>
    </source>
</evidence>
<dbReference type="InterPro" id="IPR055060">
    <property type="entry name" value="ACOX_C_alpha1"/>
</dbReference>
<dbReference type="Gene3D" id="2.40.110.10">
    <property type="entry name" value="Butyryl-CoA Dehydrogenase, subunit A, domain 2"/>
    <property type="match status" value="1"/>
</dbReference>
<evidence type="ECO:0000256" key="8">
    <source>
        <dbReference type="ARBA" id="ARBA00022832"/>
    </source>
</evidence>
<dbReference type="InterPro" id="IPR037069">
    <property type="entry name" value="AcylCoA_DH/ox_N_sf"/>
</dbReference>
<dbReference type="SUPFAM" id="SSF56645">
    <property type="entry name" value="Acyl-CoA dehydrogenase NM domain-like"/>
    <property type="match status" value="1"/>
</dbReference>
<feature type="binding site" evidence="13">
    <location>
        <position position="205"/>
    </location>
    <ligand>
        <name>FAD</name>
        <dbReference type="ChEBI" id="CHEBI:57692"/>
    </ligand>
</feature>
<dbReference type="PANTHER" id="PTHR10909:SF250">
    <property type="entry name" value="PEROXISOMAL ACYL-COENZYME A OXIDASE 1"/>
    <property type="match status" value="1"/>
</dbReference>
<evidence type="ECO:0000259" key="14">
    <source>
        <dbReference type="Pfam" id="PF01756"/>
    </source>
</evidence>
<feature type="domain" description="Acyl-CoA oxidase C-alpha1" evidence="17">
    <location>
        <begin position="302"/>
        <end position="444"/>
    </location>
</feature>
<dbReference type="Gene3D" id="1.10.540.10">
    <property type="entry name" value="Acyl-CoA dehydrogenase/oxidase, N-terminal domain"/>
    <property type="match status" value="1"/>
</dbReference>
<evidence type="ECO:0000259" key="16">
    <source>
        <dbReference type="Pfam" id="PF14749"/>
    </source>
</evidence>
<evidence type="ECO:0000256" key="7">
    <source>
        <dbReference type="ARBA" id="ARBA00022827"/>
    </source>
</evidence>
<keyword evidence="8" id="KW-0276">Fatty acid metabolism</keyword>
<evidence type="ECO:0000259" key="17">
    <source>
        <dbReference type="Pfam" id="PF22924"/>
    </source>
</evidence>
<evidence type="ECO:0000256" key="1">
    <source>
        <dbReference type="ARBA" id="ARBA00001201"/>
    </source>
</evidence>
<evidence type="ECO:0000256" key="10">
    <source>
        <dbReference type="ARBA" id="ARBA00023098"/>
    </source>
</evidence>
<keyword evidence="6 12" id="KW-0285">Flavoprotein</keyword>
<evidence type="ECO:0000313" key="19">
    <source>
        <dbReference type="Proteomes" id="UP001153678"/>
    </source>
</evidence>
<dbReference type="InterPro" id="IPR029320">
    <property type="entry name" value="Acyl-CoA_ox_N"/>
</dbReference>
<name>A0A9W4SC55_9GLOM</name>
<evidence type="ECO:0000256" key="2">
    <source>
        <dbReference type="ARBA" id="ARBA00001974"/>
    </source>
</evidence>
<feature type="binding site" evidence="13">
    <location>
        <position position="166"/>
    </location>
    <ligand>
        <name>FAD</name>
        <dbReference type="ChEBI" id="CHEBI:57692"/>
    </ligand>
</feature>
<feature type="domain" description="Acyl-CoA oxidase C-terminal" evidence="14">
    <location>
        <begin position="489"/>
        <end position="646"/>
    </location>
</feature>
<dbReference type="PIRSF" id="PIRSF000168">
    <property type="entry name" value="Acyl-CoA_oxidase"/>
    <property type="match status" value="1"/>
</dbReference>
<dbReference type="SUPFAM" id="SSF47203">
    <property type="entry name" value="Acyl-CoA dehydrogenase C-terminal domain-like"/>
    <property type="match status" value="2"/>
</dbReference>
<dbReference type="Pfam" id="PF01756">
    <property type="entry name" value="ACOX"/>
    <property type="match status" value="1"/>
</dbReference>
<dbReference type="GO" id="GO:0005504">
    <property type="term" value="F:fatty acid binding"/>
    <property type="evidence" value="ECO:0007669"/>
    <property type="project" value="TreeGrafter"/>
</dbReference>